<keyword evidence="10" id="KW-1185">Reference proteome</keyword>
<keyword evidence="4" id="KW-0560">Oxidoreductase</keyword>
<dbReference type="Pfam" id="PF10588">
    <property type="entry name" value="NADH-G_4Fe-4S_3"/>
    <property type="match status" value="1"/>
</dbReference>
<evidence type="ECO:0008006" key="11">
    <source>
        <dbReference type="Google" id="ProtNLM"/>
    </source>
</evidence>
<evidence type="ECO:0000256" key="4">
    <source>
        <dbReference type="ARBA" id="ARBA00023002"/>
    </source>
</evidence>
<dbReference type="Proteomes" id="UP001500552">
    <property type="component" value="Unassembled WGS sequence"/>
</dbReference>
<sequence>MPKTEKEIEIVLDGKKVTCREGENLLKVAQANGVFIPALCYFDHVDPPLGTCRVCTVKVKGKYTAGCQVIAKEGLEVEVMTPELLDHRKAVVEMLFTEGNHICPLCEKSGKCVLQALGYEMGMETPRFPYTFPNREIDYKPKHIIMENHRCIQCKRCVEDVFTDEGRPVFYFQQRGKETFVAVDYEQEAKLSYEQAYRAMEICPVGTILLKEDTMEAPGFRKYDKVPISEKSPEEEAKQEVKQQVVNPAEVKKKVVATVSLSGCFGCHMSMLDMDLDLLDLIEVVSFNRSPFTDIKDFTQRCDVGLIEGGCCSDENVEVLRKFRESCDILVSVGACAINGNLPALRNWMPVEQTLREAYLETPTADSTALIPHHEDLPKILDKVYPCHEVVKIDYYIPGCPPGGDHIYKVVQNLLLGTNYEVPYEKFKYD</sequence>
<evidence type="ECO:0000313" key="9">
    <source>
        <dbReference type="EMBL" id="GAA4435919.1"/>
    </source>
</evidence>
<dbReference type="PROSITE" id="PS00642">
    <property type="entry name" value="COMPLEX1_75K_2"/>
    <property type="match status" value="1"/>
</dbReference>
<dbReference type="CDD" id="cd00207">
    <property type="entry name" value="fer2"/>
    <property type="match status" value="1"/>
</dbReference>
<dbReference type="InterPro" id="IPR037024">
    <property type="entry name" value="NiFe_Hase_small_N_sf"/>
</dbReference>
<name>A0ABP8LUX3_9BACT</name>
<dbReference type="PROSITE" id="PS51085">
    <property type="entry name" value="2FE2S_FER_2"/>
    <property type="match status" value="1"/>
</dbReference>
<evidence type="ECO:0000256" key="3">
    <source>
        <dbReference type="ARBA" id="ARBA00022723"/>
    </source>
</evidence>
<evidence type="ECO:0000313" key="10">
    <source>
        <dbReference type="Proteomes" id="UP001500552"/>
    </source>
</evidence>
<dbReference type="InterPro" id="IPR019574">
    <property type="entry name" value="NADH_UbQ_OxRdtase_Gsu_4Fe4S-bd"/>
</dbReference>
<dbReference type="InterPro" id="IPR036010">
    <property type="entry name" value="2Fe-2S_ferredoxin-like_sf"/>
</dbReference>
<keyword evidence="2" id="KW-0004">4Fe-4S</keyword>
<feature type="domain" description="4Fe-4S His(Cys)3-ligated-type" evidence="8">
    <location>
        <begin position="83"/>
        <end position="122"/>
    </location>
</feature>
<dbReference type="Gene3D" id="3.10.20.740">
    <property type="match status" value="1"/>
</dbReference>
<dbReference type="Pfam" id="PF13510">
    <property type="entry name" value="Fer2_4"/>
    <property type="match status" value="1"/>
</dbReference>
<dbReference type="PROSITE" id="PS51839">
    <property type="entry name" value="4FE4S_HC3"/>
    <property type="match status" value="1"/>
</dbReference>
<dbReference type="PANTHER" id="PTHR42845">
    <property type="entry name" value="COENZYME F420-REDUCING HYDROGENASE, GAMMA SUBUNIT"/>
    <property type="match status" value="1"/>
</dbReference>
<keyword evidence="5" id="KW-0408">Iron</keyword>
<organism evidence="9 10">
    <name type="scientific">Pontibacter saemangeumensis</name>
    <dbReference type="NCBI Taxonomy" id="1084525"/>
    <lineage>
        <taxon>Bacteria</taxon>
        <taxon>Pseudomonadati</taxon>
        <taxon>Bacteroidota</taxon>
        <taxon>Cytophagia</taxon>
        <taxon>Cytophagales</taxon>
        <taxon>Hymenobacteraceae</taxon>
        <taxon>Pontibacter</taxon>
    </lineage>
</organism>
<dbReference type="PANTHER" id="PTHR42845:SF1">
    <property type="entry name" value="HYDROGENASE SMALL SUBUNIT"/>
    <property type="match status" value="1"/>
</dbReference>
<evidence type="ECO:0000256" key="6">
    <source>
        <dbReference type="ARBA" id="ARBA00023014"/>
    </source>
</evidence>
<dbReference type="InterPro" id="IPR051349">
    <property type="entry name" value="Hydrogenase_assoc-protein"/>
</dbReference>
<evidence type="ECO:0000256" key="2">
    <source>
        <dbReference type="ARBA" id="ARBA00022485"/>
    </source>
</evidence>
<accession>A0ABP8LUX3</accession>
<dbReference type="InterPro" id="IPR000283">
    <property type="entry name" value="NADH_UbQ_OxRdtase_75kDa_su_CS"/>
</dbReference>
<keyword evidence="6" id="KW-0411">Iron-sulfur</keyword>
<dbReference type="InterPro" id="IPR054351">
    <property type="entry name" value="NADH_UbQ_OxRdtase_ferredoxin"/>
</dbReference>
<comment type="cofactor">
    <cofactor evidence="1">
        <name>[4Fe-4S] cluster</name>
        <dbReference type="ChEBI" id="CHEBI:49883"/>
    </cofactor>
</comment>
<comment type="caution">
    <text evidence="9">The sequence shown here is derived from an EMBL/GenBank/DDBJ whole genome shotgun (WGS) entry which is preliminary data.</text>
</comment>
<keyword evidence="3" id="KW-0479">Metal-binding</keyword>
<evidence type="ECO:0000259" key="8">
    <source>
        <dbReference type="PROSITE" id="PS51839"/>
    </source>
</evidence>
<dbReference type="SUPFAM" id="SSF56770">
    <property type="entry name" value="HydA/Nqo6-like"/>
    <property type="match status" value="1"/>
</dbReference>
<evidence type="ECO:0000259" key="7">
    <source>
        <dbReference type="PROSITE" id="PS51085"/>
    </source>
</evidence>
<reference evidence="10" key="1">
    <citation type="journal article" date="2019" name="Int. J. Syst. Evol. Microbiol.">
        <title>The Global Catalogue of Microorganisms (GCM) 10K type strain sequencing project: providing services to taxonomists for standard genome sequencing and annotation.</title>
        <authorList>
            <consortium name="The Broad Institute Genomics Platform"/>
            <consortium name="The Broad Institute Genome Sequencing Center for Infectious Disease"/>
            <person name="Wu L."/>
            <person name="Ma J."/>
        </authorList>
    </citation>
    <scope>NUCLEOTIDE SEQUENCE [LARGE SCALE GENOMIC DNA]</scope>
    <source>
        <strain evidence="10">JCM 17926</strain>
    </source>
</reference>
<dbReference type="Gene3D" id="3.40.50.700">
    <property type="entry name" value="NADH:ubiquinone oxidoreductase-like, 20kDa subunit"/>
    <property type="match status" value="1"/>
</dbReference>
<dbReference type="Pfam" id="PF01058">
    <property type="entry name" value="Oxidored_q6"/>
    <property type="match status" value="1"/>
</dbReference>
<evidence type="ECO:0000256" key="5">
    <source>
        <dbReference type="ARBA" id="ARBA00023004"/>
    </source>
</evidence>
<feature type="domain" description="2Fe-2S ferredoxin-type" evidence="7">
    <location>
        <begin position="6"/>
        <end position="83"/>
    </location>
</feature>
<dbReference type="SMART" id="SM00929">
    <property type="entry name" value="NADH-G_4Fe-4S_3"/>
    <property type="match status" value="1"/>
</dbReference>
<dbReference type="Pfam" id="PF22117">
    <property type="entry name" value="Fer4_Nqo3"/>
    <property type="match status" value="1"/>
</dbReference>
<dbReference type="InterPro" id="IPR001041">
    <property type="entry name" value="2Fe-2S_ferredoxin-type"/>
</dbReference>
<dbReference type="SUPFAM" id="SSF54292">
    <property type="entry name" value="2Fe-2S ferredoxin-like"/>
    <property type="match status" value="1"/>
</dbReference>
<protein>
    <recommendedName>
        <fullName evidence="11">[NiFe] hydrogenase diaphorase moiety small subunit</fullName>
    </recommendedName>
</protein>
<dbReference type="EMBL" id="BAABHC010000016">
    <property type="protein sequence ID" value="GAA4435919.1"/>
    <property type="molecule type" value="Genomic_DNA"/>
</dbReference>
<dbReference type="RefSeq" id="WP_345160004.1">
    <property type="nucleotide sequence ID" value="NZ_BAABHC010000016.1"/>
</dbReference>
<evidence type="ECO:0000256" key="1">
    <source>
        <dbReference type="ARBA" id="ARBA00001966"/>
    </source>
</evidence>
<dbReference type="InterPro" id="IPR006137">
    <property type="entry name" value="NADH_UbQ_OxRdtase-like_20kDa"/>
</dbReference>
<gene>
    <name evidence="9" type="ORF">GCM10023188_28400</name>
</gene>
<proteinExistence type="predicted"/>